<feature type="region of interest" description="Disordered" evidence="1">
    <location>
        <begin position="196"/>
        <end position="217"/>
    </location>
</feature>
<dbReference type="Pfam" id="PF04314">
    <property type="entry name" value="PCuAC"/>
    <property type="match status" value="1"/>
</dbReference>
<evidence type="ECO:0000256" key="1">
    <source>
        <dbReference type="SAM" id="MobiDB-lite"/>
    </source>
</evidence>
<comment type="caution">
    <text evidence="2">The sequence shown here is derived from an EMBL/GenBank/DDBJ whole genome shotgun (WGS) entry which is preliminary data.</text>
</comment>
<accession>A0ABU1SAV6</accession>
<dbReference type="EMBL" id="JAVDUM010000004">
    <property type="protein sequence ID" value="MDR6866691.1"/>
    <property type="molecule type" value="Genomic_DNA"/>
</dbReference>
<protein>
    <submittedName>
        <fullName evidence="2">Copper(I)-binding protein</fullName>
    </submittedName>
</protein>
<dbReference type="RefSeq" id="WP_310018731.1">
    <property type="nucleotide sequence ID" value="NZ_JAVDUM010000004.1"/>
</dbReference>
<dbReference type="Gene3D" id="2.60.40.1890">
    <property type="entry name" value="PCu(A)C copper chaperone"/>
    <property type="match status" value="1"/>
</dbReference>
<gene>
    <name evidence="2" type="ORF">J2Y69_001284</name>
</gene>
<dbReference type="InterPro" id="IPR058248">
    <property type="entry name" value="Lxx211020-like"/>
</dbReference>
<feature type="compositionally biased region" description="Gly residues" evidence="1">
    <location>
        <begin position="206"/>
        <end position="217"/>
    </location>
</feature>
<dbReference type="Proteomes" id="UP001259347">
    <property type="component" value="Unassembled WGS sequence"/>
</dbReference>
<organism evidence="2 3">
    <name type="scientific">Microbacterium resistens</name>
    <dbReference type="NCBI Taxonomy" id="156977"/>
    <lineage>
        <taxon>Bacteria</taxon>
        <taxon>Bacillati</taxon>
        <taxon>Actinomycetota</taxon>
        <taxon>Actinomycetes</taxon>
        <taxon>Micrococcales</taxon>
        <taxon>Microbacteriaceae</taxon>
        <taxon>Microbacterium</taxon>
    </lineage>
</organism>
<dbReference type="InterPro" id="IPR007410">
    <property type="entry name" value="LpqE-like"/>
</dbReference>
<sequence length="217" mass="21459">MNANDRTQTISAPIGSLPLTPTAPHVRTARTARTGRVARAGGVAAVLLLALSGCAGTAGAAPTPSASSATAAAGITVTDAWVKAADSGMSAAFGEIENTGSADVTLVSAETAVSPMVQLHETTANESGQMEMREKDGGFAITAGGTLTLQPGGDHIMLMGLAAPLKAGDEVTLTLIFSDGSSSTVTAPIKDYAGANETYSDEHSGHGGSGGSTGSDR</sequence>
<dbReference type="InterPro" id="IPR036182">
    <property type="entry name" value="PCuAC_sf"/>
</dbReference>
<dbReference type="PANTHER" id="PTHR36302">
    <property type="entry name" value="BLR7088 PROTEIN"/>
    <property type="match status" value="1"/>
</dbReference>
<feature type="compositionally biased region" description="Polar residues" evidence="1">
    <location>
        <begin position="1"/>
        <end position="11"/>
    </location>
</feature>
<evidence type="ECO:0000313" key="2">
    <source>
        <dbReference type="EMBL" id="MDR6866691.1"/>
    </source>
</evidence>
<evidence type="ECO:0000313" key="3">
    <source>
        <dbReference type="Proteomes" id="UP001259347"/>
    </source>
</evidence>
<dbReference type="SUPFAM" id="SSF110087">
    <property type="entry name" value="DR1885-like metal-binding protein"/>
    <property type="match status" value="1"/>
</dbReference>
<proteinExistence type="predicted"/>
<feature type="region of interest" description="Disordered" evidence="1">
    <location>
        <begin position="1"/>
        <end position="22"/>
    </location>
</feature>
<dbReference type="PANTHER" id="PTHR36302:SF1">
    <property type="entry name" value="COPPER CHAPERONE PCU(A)C"/>
    <property type="match status" value="1"/>
</dbReference>
<name>A0ABU1SAV6_9MICO</name>
<keyword evidence="3" id="KW-1185">Reference proteome</keyword>
<reference evidence="2 3" key="1">
    <citation type="submission" date="2023-07" db="EMBL/GenBank/DDBJ databases">
        <title>Sorghum-associated microbial communities from plants grown in Nebraska, USA.</title>
        <authorList>
            <person name="Schachtman D."/>
        </authorList>
    </citation>
    <scope>NUCLEOTIDE SEQUENCE [LARGE SCALE GENOMIC DNA]</scope>
    <source>
        <strain evidence="2 3">2980</strain>
    </source>
</reference>